<feature type="region of interest" description="Disordered" evidence="1">
    <location>
        <begin position="1"/>
        <end position="54"/>
    </location>
</feature>
<evidence type="ECO:0000313" key="3">
    <source>
        <dbReference type="EMBL" id="PPR03551.1"/>
    </source>
</evidence>
<evidence type="ECO:0000259" key="2">
    <source>
        <dbReference type="Pfam" id="PF20149"/>
    </source>
</evidence>
<feature type="compositionally biased region" description="Pro residues" evidence="1">
    <location>
        <begin position="369"/>
        <end position="382"/>
    </location>
</feature>
<protein>
    <recommendedName>
        <fullName evidence="2">DUF6532 domain-containing protein</fullName>
    </recommendedName>
</protein>
<name>A0A409YKG0_9AGAR</name>
<dbReference type="InParanoid" id="A0A409YKG0"/>
<feature type="compositionally biased region" description="Polar residues" evidence="1">
    <location>
        <begin position="357"/>
        <end position="368"/>
    </location>
</feature>
<dbReference type="Gene3D" id="3.60.130.30">
    <property type="match status" value="1"/>
</dbReference>
<dbReference type="OrthoDB" id="3017944at2759"/>
<gene>
    <name evidence="3" type="ORF">CVT26_006107</name>
</gene>
<comment type="caution">
    <text evidence="3">The sequence shown here is derived from an EMBL/GenBank/DDBJ whole genome shotgun (WGS) entry which is preliminary data.</text>
</comment>
<dbReference type="EMBL" id="NHYE01000724">
    <property type="protein sequence ID" value="PPR03551.1"/>
    <property type="molecule type" value="Genomic_DNA"/>
</dbReference>
<feature type="domain" description="DUF6532" evidence="2">
    <location>
        <begin position="1083"/>
        <end position="1288"/>
    </location>
</feature>
<feature type="region of interest" description="Disordered" evidence="1">
    <location>
        <begin position="813"/>
        <end position="859"/>
    </location>
</feature>
<dbReference type="Proteomes" id="UP000284706">
    <property type="component" value="Unassembled WGS sequence"/>
</dbReference>
<feature type="compositionally biased region" description="Acidic residues" evidence="1">
    <location>
        <begin position="963"/>
        <end position="977"/>
    </location>
</feature>
<evidence type="ECO:0000256" key="1">
    <source>
        <dbReference type="SAM" id="MobiDB-lite"/>
    </source>
</evidence>
<keyword evidence="4" id="KW-1185">Reference proteome</keyword>
<feature type="compositionally biased region" description="Acidic residues" evidence="1">
    <location>
        <begin position="986"/>
        <end position="1000"/>
    </location>
</feature>
<feature type="compositionally biased region" description="Polar residues" evidence="1">
    <location>
        <begin position="1026"/>
        <end position="1035"/>
    </location>
</feature>
<reference evidence="3 4" key="1">
    <citation type="journal article" date="2018" name="Evol. Lett.">
        <title>Horizontal gene cluster transfer increased hallucinogenic mushroom diversity.</title>
        <authorList>
            <person name="Reynolds H.T."/>
            <person name="Vijayakumar V."/>
            <person name="Gluck-Thaler E."/>
            <person name="Korotkin H.B."/>
            <person name="Matheny P.B."/>
            <person name="Slot J.C."/>
        </authorList>
    </citation>
    <scope>NUCLEOTIDE SEQUENCE [LARGE SCALE GENOMIC DNA]</scope>
    <source>
        <strain evidence="3 4">SRW20</strain>
    </source>
</reference>
<feature type="compositionally biased region" description="Acidic residues" evidence="1">
    <location>
        <begin position="17"/>
        <end position="27"/>
    </location>
</feature>
<dbReference type="InterPro" id="IPR045341">
    <property type="entry name" value="DUF6532"/>
</dbReference>
<feature type="compositionally biased region" description="Polar residues" evidence="1">
    <location>
        <begin position="1001"/>
        <end position="1015"/>
    </location>
</feature>
<organism evidence="3 4">
    <name type="scientific">Gymnopilus dilepis</name>
    <dbReference type="NCBI Taxonomy" id="231916"/>
    <lineage>
        <taxon>Eukaryota</taxon>
        <taxon>Fungi</taxon>
        <taxon>Dikarya</taxon>
        <taxon>Basidiomycota</taxon>
        <taxon>Agaricomycotina</taxon>
        <taxon>Agaricomycetes</taxon>
        <taxon>Agaricomycetidae</taxon>
        <taxon>Agaricales</taxon>
        <taxon>Agaricineae</taxon>
        <taxon>Hymenogastraceae</taxon>
        <taxon>Gymnopilus</taxon>
    </lineage>
</organism>
<feature type="region of interest" description="Disordered" evidence="1">
    <location>
        <begin position="906"/>
        <end position="1061"/>
    </location>
</feature>
<accession>A0A409YKG0</accession>
<feature type="compositionally biased region" description="Polar residues" evidence="1">
    <location>
        <begin position="838"/>
        <end position="855"/>
    </location>
</feature>
<dbReference type="Pfam" id="PF20149">
    <property type="entry name" value="DUF6532"/>
    <property type="match status" value="1"/>
</dbReference>
<sequence length="1357" mass="150674">MRPSNDEGSVSEHSEQSGEDDPMDSQEDSGSGPSGAARHRGPPTYSNASSIPVPEDPPNSFVFRQFFRAICAFAEQCIGPNKESARPIKILKLICGRSSAAEYSAFLNGTNNTPGESCPLQRILHFAHACHATENSESLNQLVYYLNTFKFACLVQRFLNENPAYLPSDLFNKLVPLTTLNKEQMRNFLAHGVAAIRLAGAGSIYMLVFIASAKIKTELSSIDGPSIGVLARFIRCPTEDSALGRMIKHSLIPAVALLRKEHPVRMTVFFPVAFLQTLYVTDDVDCTNLHASDAILDSFGMFNDFIKARDWNSWRSCCDPVTSVPKPMDLLNTGFFTPINLSTALAVAPQNSSNIDASHAQTANTPGNLPTPPRDTSPPSAPDVEEPTPPDWNAPMQHEKLRTFKVNFKPRATYNTKVRFSSGKELRFLDTEEQRKLADRAPWAKDVEDFEKRLRKQLTSGQRPNLSTYLAFDTALLDGEMLRINNADGGILVMLICDMPEDLASPLPDRLDFALGGKFRVVDTKSEGSSNKFDALHIKHYAKFGKKGYGTPIYADPSTLQRDGRRPVNTSLNVPRFSQEAKDNPEICKMITEALQPAFDHIRVRLEQFFGQQFEELELFVNHLPNCGVSPVYPFAGYVLNINVSTRIHRDFGDKDICLILVICDCLGGEVVLVEPGIVLRVRNGDMIIFPSKDISHFNKHFIGRRASVVLHTDGQSKGWVEDANGWKDNRCFRWIRDADGDRIEEVFITSLNLIILSNYHVALFLSLKSDDGLTSYVFRTIQHTAFPVLASISCFLSLFIHPLAMPITTRNGAATANRGPQGESDVPAKRKNKPASKASQTRGKSNGPSTPRATKTTEDVMVNAQDYQAFLEFQNSRKTASGAQKAAQKAQKAQEDQAIQARNKAMLDQDDDQEEGSGSENDESGPPSKRAKTTPLVLSDDEEALASELRGSQNPAAGQVDIEMDDEDEQEREDEGGDKAKDQSDQEEEDNEDNNDDGAESNTTEQPTADTANNGAGPLDDNGLDVTSTENVLSATKKGAKKGNEAPNKSKRTTKPASKQGYKVVRDNFSSSAEILLLADRSKSHMRTKICFGDWVLDSDDKRVEWAWSIIKETPALLAPSASAIATRGLQIALKDEKLKQDLLTYVLYGKTVLFNTIITKARQHVAGYFQLTVGPLEEIKDRVTWLLTKSNFFYGDLDMKNRTFNKSKPFGCPLIRDMIQSLWFNASKNGSKAEAMTTRRMFENKEIPLSIVFLVVVAIEHSIGEYRDGKENTTPFRESQIRTRYIHESRTWKGLAKKSAKWADLYPKTAFKNIVQASGDLSRLLVDEDEANDEDIEDVASADLDNIADNEMDIF</sequence>
<proteinExistence type="predicted"/>
<feature type="compositionally biased region" description="Acidic residues" evidence="1">
    <location>
        <begin position="909"/>
        <end position="924"/>
    </location>
</feature>
<evidence type="ECO:0000313" key="4">
    <source>
        <dbReference type="Proteomes" id="UP000284706"/>
    </source>
</evidence>
<feature type="region of interest" description="Disordered" evidence="1">
    <location>
        <begin position="357"/>
        <end position="395"/>
    </location>
</feature>
<dbReference type="STRING" id="231916.A0A409YKG0"/>